<reference evidence="17 18" key="1">
    <citation type="submission" date="2016-11" db="EMBL/GenBank/DDBJ databases">
        <authorList>
            <person name="Jaros S."/>
            <person name="Januszkiewicz K."/>
            <person name="Wedrychowicz H."/>
        </authorList>
    </citation>
    <scope>NUCLEOTIDE SEQUENCE [LARGE SCALE GENOMIC DNA]</scope>
    <source>
        <strain evidence="17 18">DSM 10068</strain>
    </source>
</reference>
<evidence type="ECO:0000256" key="10">
    <source>
        <dbReference type="ARBA" id="ARBA00023014"/>
    </source>
</evidence>
<evidence type="ECO:0000256" key="5">
    <source>
        <dbReference type="ARBA" id="ARBA00022714"/>
    </source>
</evidence>
<dbReference type="GO" id="GO:0051537">
    <property type="term" value="F:2 iron, 2 sulfur cluster binding"/>
    <property type="evidence" value="ECO:0007669"/>
    <property type="project" value="UniProtKB-KW"/>
</dbReference>
<evidence type="ECO:0000313" key="18">
    <source>
        <dbReference type="Proteomes" id="UP000183995"/>
    </source>
</evidence>
<name>A0A1M5XS79_9FIRM</name>
<evidence type="ECO:0000256" key="13">
    <source>
        <dbReference type="ARBA" id="ARBA00034078"/>
    </source>
</evidence>
<evidence type="ECO:0000259" key="15">
    <source>
        <dbReference type="PROSITE" id="PS51379"/>
    </source>
</evidence>
<dbReference type="Pfam" id="PF02906">
    <property type="entry name" value="Fe_hyd_lg_C"/>
    <property type="match status" value="1"/>
</dbReference>
<dbReference type="Gene3D" id="4.10.260.20">
    <property type="entry name" value="Iron hydrogenase, small subunit"/>
    <property type="match status" value="1"/>
</dbReference>
<dbReference type="InterPro" id="IPR036010">
    <property type="entry name" value="2Fe-2S_ferredoxin-like_sf"/>
</dbReference>
<dbReference type="GO" id="GO:0042773">
    <property type="term" value="P:ATP synthesis coupled electron transport"/>
    <property type="evidence" value="ECO:0007669"/>
    <property type="project" value="InterPro"/>
</dbReference>
<dbReference type="GO" id="GO:0008137">
    <property type="term" value="F:NADH dehydrogenase (ubiquinone) activity"/>
    <property type="evidence" value="ECO:0007669"/>
    <property type="project" value="InterPro"/>
</dbReference>
<proteinExistence type="inferred from homology"/>
<dbReference type="SMART" id="SM00929">
    <property type="entry name" value="NADH-G_4Fe-4S_3"/>
    <property type="match status" value="1"/>
</dbReference>
<comment type="similarity">
    <text evidence="3">Belongs to the complex I 75 kDa subunit family.</text>
</comment>
<evidence type="ECO:0000256" key="1">
    <source>
        <dbReference type="ARBA" id="ARBA00001966"/>
    </source>
</evidence>
<dbReference type="InterPro" id="IPR013352">
    <property type="entry name" value="Fe_hydrogenase_subset"/>
</dbReference>
<keyword evidence="12" id="KW-0472">Membrane</keyword>
<dbReference type="Gene3D" id="3.40.50.1780">
    <property type="match status" value="1"/>
</dbReference>
<dbReference type="InterPro" id="IPR001041">
    <property type="entry name" value="2Fe-2S_ferredoxin-type"/>
</dbReference>
<protein>
    <submittedName>
        <fullName evidence="17">NAD(P)-dependent iron-only hydrogenase catalytic subunit</fullName>
    </submittedName>
</protein>
<dbReference type="GO" id="GO:0008901">
    <property type="term" value="F:ferredoxin hydrogenase activity"/>
    <property type="evidence" value="ECO:0007669"/>
    <property type="project" value="InterPro"/>
</dbReference>
<evidence type="ECO:0000256" key="12">
    <source>
        <dbReference type="ARBA" id="ARBA00023136"/>
    </source>
</evidence>
<dbReference type="GO" id="GO:0016020">
    <property type="term" value="C:membrane"/>
    <property type="evidence" value="ECO:0007669"/>
    <property type="project" value="UniProtKB-SubCell"/>
</dbReference>
<dbReference type="FunFam" id="3.10.20.740:FF:000004">
    <property type="entry name" value="NADH-quinone oxidoreductase"/>
    <property type="match status" value="1"/>
</dbReference>
<dbReference type="STRING" id="1123282.SAMN02745823_01993"/>
<dbReference type="Gene3D" id="3.10.20.740">
    <property type="match status" value="1"/>
</dbReference>
<dbReference type="SUPFAM" id="SSF53920">
    <property type="entry name" value="Fe-only hydrogenase"/>
    <property type="match status" value="1"/>
</dbReference>
<evidence type="ECO:0000256" key="11">
    <source>
        <dbReference type="ARBA" id="ARBA00023027"/>
    </source>
</evidence>
<dbReference type="FunFam" id="3.30.70.20:FF:000035">
    <property type="entry name" value="Iron hydrogenase 1"/>
    <property type="match status" value="1"/>
</dbReference>
<dbReference type="PROSITE" id="PS51379">
    <property type="entry name" value="4FE4S_FER_2"/>
    <property type="match status" value="2"/>
</dbReference>
<dbReference type="Pfam" id="PF13510">
    <property type="entry name" value="Fer2_4"/>
    <property type="match status" value="1"/>
</dbReference>
<evidence type="ECO:0000256" key="3">
    <source>
        <dbReference type="ARBA" id="ARBA00005404"/>
    </source>
</evidence>
<dbReference type="InterPro" id="IPR017900">
    <property type="entry name" value="4Fe4S_Fe_S_CS"/>
</dbReference>
<dbReference type="PROSITE" id="PS00198">
    <property type="entry name" value="4FE4S_FER_1"/>
    <property type="match status" value="1"/>
</dbReference>
<dbReference type="InterPro" id="IPR004108">
    <property type="entry name" value="Fe_hydrogenase_lsu_C"/>
</dbReference>
<keyword evidence="7" id="KW-0677">Repeat</keyword>
<dbReference type="InterPro" id="IPR019574">
    <property type="entry name" value="NADH_UbQ_OxRdtase_Gsu_4Fe4S-bd"/>
</dbReference>
<keyword evidence="4" id="KW-0004">4Fe-4S</keyword>
<dbReference type="EMBL" id="FQXV01000006">
    <property type="protein sequence ID" value="SHI02640.1"/>
    <property type="molecule type" value="Genomic_DNA"/>
</dbReference>
<dbReference type="InterPro" id="IPR009016">
    <property type="entry name" value="Fe_hydrogenase"/>
</dbReference>
<comment type="cofactor">
    <cofactor evidence="1">
        <name>[4Fe-4S] cluster</name>
        <dbReference type="ChEBI" id="CHEBI:49883"/>
    </cofactor>
</comment>
<feature type="domain" description="2Fe-2S ferredoxin-type" evidence="14">
    <location>
        <begin position="4"/>
        <end position="80"/>
    </location>
</feature>
<keyword evidence="18" id="KW-1185">Reference proteome</keyword>
<feature type="domain" description="4Fe-4S ferredoxin-type" evidence="15">
    <location>
        <begin position="139"/>
        <end position="169"/>
    </location>
</feature>
<dbReference type="GO" id="GO:0051539">
    <property type="term" value="F:4 iron, 4 sulfur cluster binding"/>
    <property type="evidence" value="ECO:0007669"/>
    <property type="project" value="UniProtKB-KW"/>
</dbReference>
<dbReference type="InterPro" id="IPR003149">
    <property type="entry name" value="Fe_hydrogenase_ssu"/>
</dbReference>
<organism evidence="17 18">
    <name type="scientific">Sporobacter termitidis DSM 10068</name>
    <dbReference type="NCBI Taxonomy" id="1123282"/>
    <lineage>
        <taxon>Bacteria</taxon>
        <taxon>Bacillati</taxon>
        <taxon>Bacillota</taxon>
        <taxon>Clostridia</taxon>
        <taxon>Eubacteriales</taxon>
        <taxon>Oscillospiraceae</taxon>
        <taxon>Sporobacter</taxon>
    </lineage>
</organism>
<dbReference type="InterPro" id="IPR017896">
    <property type="entry name" value="4Fe4S_Fe-S-bd"/>
</dbReference>
<evidence type="ECO:0000313" key="17">
    <source>
        <dbReference type="EMBL" id="SHI02640.1"/>
    </source>
</evidence>
<dbReference type="AlphaFoldDB" id="A0A1M5XS79"/>
<evidence type="ECO:0000256" key="9">
    <source>
        <dbReference type="ARBA" id="ARBA00023004"/>
    </source>
</evidence>
<evidence type="ECO:0000259" key="14">
    <source>
        <dbReference type="PROSITE" id="PS51085"/>
    </source>
</evidence>
<dbReference type="InterPro" id="IPR050340">
    <property type="entry name" value="Cytosolic_Fe-S_CAF"/>
</dbReference>
<keyword evidence="9" id="KW-0408">Iron</keyword>
<dbReference type="InterPro" id="IPR036991">
    <property type="entry name" value="Fe_hydrogenase_ssu_sf"/>
</dbReference>
<sequence length="567" mass="62337">MTKQQYAVIDNIEVQIEGERNLLELIRKAHIELPTFCYHSEISVYGACRMCMVEVQGRGIVPACSTPASDGMVVSTSTKQIRDMRKIIVELMLANHDQSCTTCPKSGDCRLQKIAHQMGIKTVRFKKREQFPPQDLSSVAISRDPAKCVLCGDCVRVCKEIQSVGVLDFAGRGAKAIVTPFYKKGIGEVDCVNCGQCVKICPVGALTPNNQVSEAWDAIHDKSKTVVVQIAPAVRVAIGENFGYQPGEVTIGQLVTALRMMGFDKIYDTSFAADFTVIEEGNEFLARLEKGEKLPQFTSCCPAWVKFAEQYYPELLPNISTCRSPQQMFGALCKEKLTKELNISREDLVVVSIMPCTAKKFEASRPEFAADGSRDVDIVLTTQELALMIKERGIDFGQLDVGAFDMPFGFKSGAAVIFGTSGGVSEAVLRYASDTINKEKFTAYKELRVDAGLKIAEVAVGGKTLRLAIVSGLGNARELIKKIRSGEEHFDLVEVMACCGGCVNGGGQPLNNEHITVQARAKGLYDNDVMLQVHSSEENPYLQKMYSDDLDAHKAHKLLHTHYTSRK</sequence>
<dbReference type="Gene3D" id="3.40.950.10">
    <property type="entry name" value="Fe-only Hydrogenase (Larger Subunit), Chain L, domain 3"/>
    <property type="match status" value="1"/>
</dbReference>
<comment type="subcellular location">
    <subcellularLocation>
        <location evidence="2">Membrane</location>
    </subcellularLocation>
</comment>
<dbReference type="CDD" id="cd00207">
    <property type="entry name" value="fer2"/>
    <property type="match status" value="1"/>
</dbReference>
<evidence type="ECO:0000256" key="7">
    <source>
        <dbReference type="ARBA" id="ARBA00022737"/>
    </source>
</evidence>
<dbReference type="SUPFAM" id="SSF54292">
    <property type="entry name" value="2Fe-2S ferredoxin-like"/>
    <property type="match status" value="1"/>
</dbReference>
<dbReference type="NCBIfam" id="TIGR02512">
    <property type="entry name" value="FeFe_hydrog_A"/>
    <property type="match status" value="1"/>
</dbReference>
<feature type="domain" description="4Fe-4S ferredoxin-type" evidence="15">
    <location>
        <begin position="182"/>
        <end position="211"/>
    </location>
</feature>
<dbReference type="GO" id="GO:0005506">
    <property type="term" value="F:iron ion binding"/>
    <property type="evidence" value="ECO:0007669"/>
    <property type="project" value="InterPro"/>
</dbReference>
<evidence type="ECO:0000256" key="6">
    <source>
        <dbReference type="ARBA" id="ARBA00022723"/>
    </source>
</evidence>
<dbReference type="PROSITE" id="PS51085">
    <property type="entry name" value="2FE2S_FER_2"/>
    <property type="match status" value="1"/>
</dbReference>
<keyword evidence="8" id="KW-1278">Translocase</keyword>
<keyword evidence="6" id="KW-0479">Metal-binding</keyword>
<dbReference type="PROSITE" id="PS51839">
    <property type="entry name" value="4FE4S_HC3"/>
    <property type="match status" value="1"/>
</dbReference>
<dbReference type="Proteomes" id="UP000183995">
    <property type="component" value="Unassembled WGS sequence"/>
</dbReference>
<dbReference type="Pfam" id="PF02256">
    <property type="entry name" value="Fe_hyd_SSU"/>
    <property type="match status" value="1"/>
</dbReference>
<dbReference type="OrthoDB" id="9805142at2"/>
<dbReference type="InterPro" id="IPR000283">
    <property type="entry name" value="NADH_UbQ_OxRdtase_75kDa_su_CS"/>
</dbReference>
<dbReference type="Pfam" id="PF10588">
    <property type="entry name" value="NADH-G_4Fe-4S_3"/>
    <property type="match status" value="1"/>
</dbReference>
<evidence type="ECO:0000259" key="16">
    <source>
        <dbReference type="PROSITE" id="PS51839"/>
    </source>
</evidence>
<dbReference type="RefSeq" id="WP_073078359.1">
    <property type="nucleotide sequence ID" value="NZ_FQXV01000006.1"/>
</dbReference>
<evidence type="ECO:0000256" key="8">
    <source>
        <dbReference type="ARBA" id="ARBA00022967"/>
    </source>
</evidence>
<keyword evidence="5" id="KW-0001">2Fe-2S</keyword>
<dbReference type="Pfam" id="PF12838">
    <property type="entry name" value="Fer4_7"/>
    <property type="match status" value="1"/>
</dbReference>
<keyword evidence="11" id="KW-0520">NAD</keyword>
<keyword evidence="10" id="KW-0411">Iron-sulfur</keyword>
<dbReference type="PROSITE" id="PS00641">
    <property type="entry name" value="COMPLEX1_75K_1"/>
    <property type="match status" value="1"/>
</dbReference>
<dbReference type="SMART" id="SM00902">
    <property type="entry name" value="Fe_hyd_SSU"/>
    <property type="match status" value="1"/>
</dbReference>
<accession>A0A1M5XS79</accession>
<dbReference type="PANTHER" id="PTHR11615">
    <property type="entry name" value="NITRATE, FORMATE, IRON DEHYDROGENASE"/>
    <property type="match status" value="1"/>
</dbReference>
<dbReference type="Gene3D" id="3.30.70.20">
    <property type="match status" value="1"/>
</dbReference>
<evidence type="ECO:0000256" key="2">
    <source>
        <dbReference type="ARBA" id="ARBA00004370"/>
    </source>
</evidence>
<feature type="domain" description="4Fe-4S His(Cys)3-ligated-type" evidence="16">
    <location>
        <begin position="80"/>
        <end position="119"/>
    </location>
</feature>
<dbReference type="SUPFAM" id="SSF54862">
    <property type="entry name" value="4Fe-4S ferredoxins"/>
    <property type="match status" value="1"/>
</dbReference>
<comment type="cofactor">
    <cofactor evidence="13">
        <name>[2Fe-2S] cluster</name>
        <dbReference type="ChEBI" id="CHEBI:190135"/>
    </cofactor>
</comment>
<evidence type="ECO:0000256" key="4">
    <source>
        <dbReference type="ARBA" id="ARBA00022485"/>
    </source>
</evidence>
<gene>
    <name evidence="17" type="ORF">SAMN02745823_01993</name>
</gene>